<evidence type="ECO:0000313" key="3">
    <source>
        <dbReference type="Proteomes" id="UP000182470"/>
    </source>
</evidence>
<dbReference type="EMBL" id="LT629704">
    <property type="protein sequence ID" value="SDN49682.1"/>
    <property type="molecule type" value="Genomic_DNA"/>
</dbReference>
<reference evidence="1 4" key="1">
    <citation type="submission" date="2015-01" db="EMBL/GenBank/DDBJ databases">
        <title>Genome Sequence of Pseudomonas antarctica CMS 35.</title>
        <authorList>
            <person name="Voget S."/>
            <person name="Chow J."/>
            <person name="Daniel R."/>
            <person name="Streit W."/>
        </authorList>
    </citation>
    <scope>NUCLEOTIDE SEQUENCE [LARGE SCALE GENOMIC DNA]</scope>
    <source>
        <strain evidence="1 4">CMS 35</strain>
    </source>
</reference>
<dbReference type="Proteomes" id="UP000182470">
    <property type="component" value="Chromosome I"/>
</dbReference>
<evidence type="ECO:0000313" key="2">
    <source>
        <dbReference type="EMBL" id="SDN49682.1"/>
    </source>
</evidence>
<evidence type="ECO:0000313" key="4">
    <source>
        <dbReference type="Proteomes" id="UP000748067"/>
    </source>
</evidence>
<organism evidence="2 3">
    <name type="scientific">Pseudomonas antarctica</name>
    <dbReference type="NCBI Taxonomy" id="219572"/>
    <lineage>
        <taxon>Bacteria</taxon>
        <taxon>Pseudomonadati</taxon>
        <taxon>Pseudomonadota</taxon>
        <taxon>Gammaproteobacteria</taxon>
        <taxon>Pseudomonadales</taxon>
        <taxon>Pseudomonadaceae</taxon>
        <taxon>Pseudomonas</taxon>
    </lineage>
</organism>
<accession>A0A1H0BVJ7</accession>
<proteinExistence type="predicted"/>
<gene>
    <name evidence="1" type="ORF">PSAN_48480</name>
    <name evidence="2" type="ORF">SAMN04490179_4508</name>
</gene>
<sequence length="84" mass="9170">MGISTRQVTDQYLLLQGRQFALDLVESFGQQLYSPKGLSDAVKRLDAAAANKPESYALGINNIVDVLNNTIRGLPQPSLVKSHD</sequence>
<dbReference type="AlphaFoldDB" id="A0A1H0BVJ7"/>
<dbReference type="EMBL" id="JXDI01000003">
    <property type="protein sequence ID" value="KAF2406671.1"/>
    <property type="molecule type" value="Genomic_DNA"/>
</dbReference>
<dbReference type="Proteomes" id="UP000748067">
    <property type="component" value="Unassembled WGS sequence"/>
</dbReference>
<reference evidence="2 3" key="2">
    <citation type="submission" date="2016-10" db="EMBL/GenBank/DDBJ databases">
        <authorList>
            <person name="de Groot N.N."/>
        </authorList>
    </citation>
    <scope>NUCLEOTIDE SEQUENCE [LARGE SCALE GENOMIC DNA]</scope>
    <source>
        <strain evidence="2 3">BS2772</strain>
    </source>
</reference>
<dbReference type="RefSeq" id="WP_083359063.1">
    <property type="nucleotide sequence ID" value="NZ_JXDI01000003.1"/>
</dbReference>
<evidence type="ECO:0000313" key="1">
    <source>
        <dbReference type="EMBL" id="KAF2406671.1"/>
    </source>
</evidence>
<protein>
    <submittedName>
        <fullName evidence="2">Uncharacterized protein</fullName>
    </submittedName>
</protein>
<keyword evidence="4" id="KW-1185">Reference proteome</keyword>
<name>A0A1H0BVJ7_9PSED</name>